<protein>
    <submittedName>
        <fullName evidence="2">Uncharacterized protein</fullName>
    </submittedName>
</protein>
<feature type="compositionally biased region" description="Polar residues" evidence="1">
    <location>
        <begin position="203"/>
        <end position="215"/>
    </location>
</feature>
<dbReference type="AlphaFoldDB" id="A0AAD6LR74"/>
<reference evidence="2" key="1">
    <citation type="journal article" date="2023" name="Mol. Ecol. Resour.">
        <title>Chromosome-level genome assembly of a triploid poplar Populus alba 'Berolinensis'.</title>
        <authorList>
            <person name="Chen S."/>
            <person name="Yu Y."/>
            <person name="Wang X."/>
            <person name="Wang S."/>
            <person name="Zhang T."/>
            <person name="Zhou Y."/>
            <person name="He R."/>
            <person name="Meng N."/>
            <person name="Wang Y."/>
            <person name="Liu W."/>
            <person name="Liu Z."/>
            <person name="Liu J."/>
            <person name="Guo Q."/>
            <person name="Huang H."/>
            <person name="Sederoff R.R."/>
            <person name="Wang G."/>
            <person name="Qu G."/>
            <person name="Chen S."/>
        </authorList>
    </citation>
    <scope>NUCLEOTIDE SEQUENCE</scope>
    <source>
        <strain evidence="2">SC-2020</strain>
    </source>
</reference>
<feature type="region of interest" description="Disordered" evidence="1">
    <location>
        <begin position="1"/>
        <end position="46"/>
    </location>
</feature>
<dbReference type="Proteomes" id="UP001164929">
    <property type="component" value="Chromosome 14"/>
</dbReference>
<dbReference type="EMBL" id="JAQIZT010000014">
    <property type="protein sequence ID" value="KAJ6971824.1"/>
    <property type="molecule type" value="Genomic_DNA"/>
</dbReference>
<organism evidence="2 3">
    <name type="scientific">Populus alba x Populus x berolinensis</name>
    <dbReference type="NCBI Taxonomy" id="444605"/>
    <lineage>
        <taxon>Eukaryota</taxon>
        <taxon>Viridiplantae</taxon>
        <taxon>Streptophyta</taxon>
        <taxon>Embryophyta</taxon>
        <taxon>Tracheophyta</taxon>
        <taxon>Spermatophyta</taxon>
        <taxon>Magnoliopsida</taxon>
        <taxon>eudicotyledons</taxon>
        <taxon>Gunneridae</taxon>
        <taxon>Pentapetalae</taxon>
        <taxon>rosids</taxon>
        <taxon>fabids</taxon>
        <taxon>Malpighiales</taxon>
        <taxon>Salicaceae</taxon>
        <taxon>Saliceae</taxon>
        <taxon>Populus</taxon>
    </lineage>
</organism>
<feature type="compositionally biased region" description="Polar residues" evidence="1">
    <location>
        <begin position="305"/>
        <end position="322"/>
    </location>
</feature>
<feature type="compositionally biased region" description="Polar residues" evidence="1">
    <location>
        <begin position="413"/>
        <end position="430"/>
    </location>
</feature>
<proteinExistence type="predicted"/>
<feature type="compositionally biased region" description="Polar residues" evidence="1">
    <location>
        <begin position="149"/>
        <end position="161"/>
    </location>
</feature>
<feature type="compositionally biased region" description="Basic residues" evidence="1">
    <location>
        <begin position="432"/>
        <end position="443"/>
    </location>
</feature>
<feature type="compositionally biased region" description="Basic and acidic residues" evidence="1">
    <location>
        <begin position="1"/>
        <end position="16"/>
    </location>
</feature>
<feature type="compositionally biased region" description="Polar residues" evidence="1">
    <location>
        <begin position="364"/>
        <end position="379"/>
    </location>
</feature>
<feature type="compositionally biased region" description="Polar residues" evidence="1">
    <location>
        <begin position="90"/>
        <end position="107"/>
    </location>
</feature>
<feature type="region of interest" description="Disordered" evidence="1">
    <location>
        <begin position="137"/>
        <end position="172"/>
    </location>
</feature>
<evidence type="ECO:0000256" key="1">
    <source>
        <dbReference type="SAM" id="MobiDB-lite"/>
    </source>
</evidence>
<evidence type="ECO:0000313" key="3">
    <source>
        <dbReference type="Proteomes" id="UP001164929"/>
    </source>
</evidence>
<accession>A0AAD6LR74</accession>
<sequence>MPSYKHYDRTNEKITQTEEEVKEPNQPDKIFSHNSPSSTATGSKKINYKLGVTMPSYKHHDRTNEKIVTPFCKKDLIAPTEEEVKEPNQPDYSFSHNSPSSTATGVTMPSYKHHDRTNEKSVTAFCEKDLIAQTEEEVKEPNQPDKIFSHNSPSSTATGVTMPSYKHHDRTNEKSVTAFCKKDLIAQTEEEVKEPNQPDKIFSHNSPSSTATGSKKINYKGSPCPAKSIMIAQMKRVVTQTEEEVKEPNQPDYSFSHNSPSSTATGVTMPSYKHHDRTNEKSVTPFCKKDLITQTEEEVKEPNQPDYSFSHNSPSSTATGVTMPSYKHHDRTNEKSVTAFYKKDLIAQTEEEVKEPNQPDKIFSHNSPSSTATGVTMTSYKHHDRTNEKSVTPFCKKDLVTQTEEEVKEPNQPDYSFSHNSPSSTATGSKKINYKVRGHHAQL</sequence>
<feature type="compositionally biased region" description="Polar residues" evidence="1">
    <location>
        <begin position="251"/>
        <end position="268"/>
    </location>
</feature>
<evidence type="ECO:0000313" key="2">
    <source>
        <dbReference type="EMBL" id="KAJ6971824.1"/>
    </source>
</evidence>
<feature type="region of interest" description="Disordered" evidence="1">
    <location>
        <begin position="239"/>
        <end position="334"/>
    </location>
</feature>
<feature type="compositionally biased region" description="Polar residues" evidence="1">
    <location>
        <begin position="32"/>
        <end position="44"/>
    </location>
</feature>
<gene>
    <name evidence="2" type="ORF">NC653_032385</name>
</gene>
<feature type="region of interest" description="Disordered" evidence="1">
    <location>
        <begin position="82"/>
        <end position="116"/>
    </location>
</feature>
<feature type="region of interest" description="Disordered" evidence="1">
    <location>
        <begin position="190"/>
        <end position="221"/>
    </location>
</feature>
<keyword evidence="3" id="KW-1185">Reference proteome</keyword>
<name>A0AAD6LR74_9ROSI</name>
<feature type="region of interest" description="Disordered" evidence="1">
    <location>
        <begin position="352"/>
        <end position="443"/>
    </location>
</feature>
<comment type="caution">
    <text evidence="2">The sequence shown here is derived from an EMBL/GenBank/DDBJ whole genome shotgun (WGS) entry which is preliminary data.</text>
</comment>